<evidence type="ECO:0000313" key="3">
    <source>
        <dbReference type="Proteomes" id="UP001066276"/>
    </source>
</evidence>
<keyword evidence="3" id="KW-1185">Reference proteome</keyword>
<proteinExistence type="predicted"/>
<name>A0AAV7L607_PLEWA</name>
<dbReference type="Proteomes" id="UP001066276">
    <property type="component" value="Chromosome 12"/>
</dbReference>
<organism evidence="2 3">
    <name type="scientific">Pleurodeles waltl</name>
    <name type="common">Iberian ribbed newt</name>
    <dbReference type="NCBI Taxonomy" id="8319"/>
    <lineage>
        <taxon>Eukaryota</taxon>
        <taxon>Metazoa</taxon>
        <taxon>Chordata</taxon>
        <taxon>Craniata</taxon>
        <taxon>Vertebrata</taxon>
        <taxon>Euteleostomi</taxon>
        <taxon>Amphibia</taxon>
        <taxon>Batrachia</taxon>
        <taxon>Caudata</taxon>
        <taxon>Salamandroidea</taxon>
        <taxon>Salamandridae</taxon>
        <taxon>Pleurodelinae</taxon>
        <taxon>Pleurodeles</taxon>
    </lineage>
</organism>
<evidence type="ECO:0000256" key="1">
    <source>
        <dbReference type="SAM" id="SignalP"/>
    </source>
</evidence>
<feature type="chain" id="PRO_5043630743" evidence="1">
    <location>
        <begin position="42"/>
        <end position="77"/>
    </location>
</feature>
<accession>A0AAV7L607</accession>
<sequence>MKRPAARQSLSCDGHIAGGQATSRFLILLLFQLMGEGGVMCEHQPLPVDKRMVVTQSAEMVMKGRESRKSKSLPYFL</sequence>
<comment type="caution">
    <text evidence="2">The sequence shown here is derived from an EMBL/GenBank/DDBJ whole genome shotgun (WGS) entry which is preliminary data.</text>
</comment>
<protein>
    <submittedName>
        <fullName evidence="2">Uncharacterized protein</fullName>
    </submittedName>
</protein>
<dbReference type="EMBL" id="JANPWB010000016">
    <property type="protein sequence ID" value="KAJ1084043.1"/>
    <property type="molecule type" value="Genomic_DNA"/>
</dbReference>
<evidence type="ECO:0000313" key="2">
    <source>
        <dbReference type="EMBL" id="KAJ1084043.1"/>
    </source>
</evidence>
<gene>
    <name evidence="2" type="ORF">NDU88_004198</name>
</gene>
<dbReference type="AlphaFoldDB" id="A0AAV7L607"/>
<keyword evidence="1" id="KW-0732">Signal</keyword>
<feature type="signal peptide" evidence="1">
    <location>
        <begin position="1"/>
        <end position="41"/>
    </location>
</feature>
<reference evidence="2" key="1">
    <citation type="journal article" date="2022" name="bioRxiv">
        <title>Sequencing and chromosome-scale assembly of the giantPleurodeles waltlgenome.</title>
        <authorList>
            <person name="Brown T."/>
            <person name="Elewa A."/>
            <person name="Iarovenko S."/>
            <person name="Subramanian E."/>
            <person name="Araus A.J."/>
            <person name="Petzold A."/>
            <person name="Susuki M."/>
            <person name="Suzuki K.-i.T."/>
            <person name="Hayashi T."/>
            <person name="Toyoda A."/>
            <person name="Oliveira C."/>
            <person name="Osipova E."/>
            <person name="Leigh N.D."/>
            <person name="Simon A."/>
            <person name="Yun M.H."/>
        </authorList>
    </citation>
    <scope>NUCLEOTIDE SEQUENCE</scope>
    <source>
        <strain evidence="2">20211129_DDA</strain>
        <tissue evidence="2">Liver</tissue>
    </source>
</reference>